<dbReference type="SUPFAM" id="SSF159594">
    <property type="entry name" value="XCC0632-like"/>
    <property type="match status" value="1"/>
</dbReference>
<dbReference type="PROSITE" id="PS51257">
    <property type="entry name" value="PROKAR_LIPOPROTEIN"/>
    <property type="match status" value="1"/>
</dbReference>
<accession>A0A5B2ZDP5</accession>
<dbReference type="AlphaFoldDB" id="A0A5B2ZDP5"/>
<gene>
    <name evidence="3" type="ORF">F0415_05350</name>
</gene>
<dbReference type="InterPro" id="IPR005586">
    <property type="entry name" value="ABC_trans_aux"/>
</dbReference>
<feature type="signal peptide" evidence="1">
    <location>
        <begin position="1"/>
        <end position="20"/>
    </location>
</feature>
<dbReference type="Gene3D" id="3.40.50.10610">
    <property type="entry name" value="ABC-type transport auxiliary lipoprotein component"/>
    <property type="match status" value="1"/>
</dbReference>
<keyword evidence="4" id="KW-1185">Reference proteome</keyword>
<dbReference type="RefSeq" id="WP_149860170.1">
    <property type="nucleotide sequence ID" value="NZ_VUOD01000003.1"/>
</dbReference>
<dbReference type="Pfam" id="PF03886">
    <property type="entry name" value="ABC_trans_aux"/>
    <property type="match status" value="1"/>
</dbReference>
<evidence type="ECO:0000256" key="1">
    <source>
        <dbReference type="SAM" id="SignalP"/>
    </source>
</evidence>
<name>A0A5B2ZDP5_9GAMM</name>
<proteinExistence type="predicted"/>
<evidence type="ECO:0000259" key="2">
    <source>
        <dbReference type="Pfam" id="PF03886"/>
    </source>
</evidence>
<feature type="domain" description="ABC-type transport auxiliary lipoprotein component" evidence="2">
    <location>
        <begin position="32"/>
        <end position="187"/>
    </location>
</feature>
<comment type="caution">
    <text evidence="3">The sequence shown here is derived from an EMBL/GenBank/DDBJ whole genome shotgun (WGS) entry which is preliminary data.</text>
</comment>
<keyword evidence="1" id="KW-0732">Signal</keyword>
<reference evidence="3 4" key="2">
    <citation type="submission" date="2019-09" db="EMBL/GenBank/DDBJ databases">
        <authorList>
            <person name="Mazur A."/>
        </authorList>
    </citation>
    <scope>NUCLEOTIDE SEQUENCE [LARGE SCALE GENOMIC DNA]</scope>
    <source>
        <strain evidence="3 4">3729k</strain>
    </source>
</reference>
<feature type="chain" id="PRO_5023010329" evidence="1">
    <location>
        <begin position="21"/>
        <end position="201"/>
    </location>
</feature>
<dbReference type="EMBL" id="VUOD01000003">
    <property type="protein sequence ID" value="KAA2285344.1"/>
    <property type="molecule type" value="Genomic_DNA"/>
</dbReference>
<evidence type="ECO:0000313" key="4">
    <source>
        <dbReference type="Proteomes" id="UP000322165"/>
    </source>
</evidence>
<organism evidence="3 4">
    <name type="scientific">Arenimonas fontis</name>
    <dbReference type="NCBI Taxonomy" id="2608255"/>
    <lineage>
        <taxon>Bacteria</taxon>
        <taxon>Pseudomonadati</taxon>
        <taxon>Pseudomonadota</taxon>
        <taxon>Gammaproteobacteria</taxon>
        <taxon>Lysobacterales</taxon>
        <taxon>Lysobacteraceae</taxon>
        <taxon>Arenimonas</taxon>
    </lineage>
</organism>
<dbReference type="Proteomes" id="UP000322165">
    <property type="component" value="Unassembled WGS sequence"/>
</dbReference>
<reference evidence="3 4" key="1">
    <citation type="submission" date="2019-09" db="EMBL/GenBank/DDBJ databases">
        <title>Arenimonas chukotkensis sp. nov., a bacterium isolated from Chukotka hot spring, Arctic region, Russia.</title>
        <authorList>
            <person name="Zayulina K.S."/>
            <person name="Prokofeva M.I."/>
            <person name="Elcheninov A.G."/>
            <person name="Novikov A."/>
            <person name="Kochetkova T.V."/>
            <person name="Kublanov I.V."/>
        </authorList>
    </citation>
    <scope>NUCLEOTIDE SEQUENCE [LARGE SCALE GENOMIC DNA]</scope>
    <source>
        <strain evidence="3 4">3729k</strain>
    </source>
</reference>
<sequence length="201" mass="21668">MIRRLCAFALAMLLTGCLGLGGPKTVVQVYSPMAPVQADPAWPSVDWSVAIGTPMASQTIDSTRIAVRPTPYQVQAYKGARWADTAPEMLQTALVQAFEDSGRFRSVMRLGSSGRGDVLLLTEIRHFETVYADGRPTVVVDVQARLIQRNAGRVASQRFRREVVPASPKVVDIAPAFGQAMSALAADLIAWTLVQGNPGSE</sequence>
<protein>
    <submittedName>
        <fullName evidence="3">ABC transporter</fullName>
    </submittedName>
</protein>
<evidence type="ECO:0000313" key="3">
    <source>
        <dbReference type="EMBL" id="KAA2285344.1"/>
    </source>
</evidence>